<dbReference type="Ensembl" id="ENSSMRT00000031820.1">
    <property type="protein sequence ID" value="ENSSMRP00000027227.1"/>
    <property type="gene ID" value="ENSSMRG00000020996.1"/>
</dbReference>
<feature type="compositionally biased region" description="Polar residues" evidence="1">
    <location>
        <begin position="323"/>
        <end position="344"/>
    </location>
</feature>
<keyword evidence="4" id="KW-1185">Reference proteome</keyword>
<feature type="domain" description="Armadillo repeat-containing" evidence="2">
    <location>
        <begin position="84"/>
        <end position="233"/>
    </location>
</feature>
<reference evidence="3" key="2">
    <citation type="submission" date="2025-09" db="UniProtKB">
        <authorList>
            <consortium name="Ensembl"/>
        </authorList>
    </citation>
    <scope>IDENTIFICATION</scope>
</reference>
<dbReference type="Gene3D" id="1.25.10.10">
    <property type="entry name" value="Leucine-rich Repeat Variant"/>
    <property type="match status" value="1"/>
</dbReference>
<protein>
    <recommendedName>
        <fullName evidence="2">Armadillo repeat-containing domain-containing protein</fullName>
    </recommendedName>
</protein>
<evidence type="ECO:0000256" key="1">
    <source>
        <dbReference type="SAM" id="MobiDB-lite"/>
    </source>
</evidence>
<evidence type="ECO:0000313" key="4">
    <source>
        <dbReference type="Proteomes" id="UP000694421"/>
    </source>
</evidence>
<feature type="compositionally biased region" description="Basic and acidic residues" evidence="1">
    <location>
        <begin position="371"/>
        <end position="381"/>
    </location>
</feature>
<dbReference type="PANTHER" id="PTHR47144:SF1">
    <property type="entry name" value="ARMADILLO REPEAT-CONTAINING PROTEIN 12"/>
    <property type="match status" value="1"/>
</dbReference>
<dbReference type="SUPFAM" id="SSF48371">
    <property type="entry name" value="ARM repeat"/>
    <property type="match status" value="1"/>
</dbReference>
<dbReference type="InterPro" id="IPR016024">
    <property type="entry name" value="ARM-type_fold"/>
</dbReference>
<dbReference type="InterPro" id="IPR006911">
    <property type="entry name" value="ARM-rpt_dom"/>
</dbReference>
<evidence type="ECO:0000313" key="3">
    <source>
        <dbReference type="Ensembl" id="ENSSMRP00000027227.1"/>
    </source>
</evidence>
<feature type="region of interest" description="Disordered" evidence="1">
    <location>
        <begin position="323"/>
        <end position="404"/>
    </location>
</feature>
<dbReference type="InterPro" id="IPR011989">
    <property type="entry name" value="ARM-like"/>
</dbReference>
<sequence length="404" mass="45182">MTIATGTGLMAKLEREQKLLKIWVPVENYPIPASRANAAGELRWLLQSLASNVDDDTKRTTLHRITQCIYLRESEANACTNDDIKLVASFMDDGDMVVKTEALNALKAFTIVWKFKIKIQEYVSKIVELVTSIWDTNLQVAGLKLLNGLNIPDHTHSLLRRMLPNFMEILLTANNLVKVQVLKFLSTLAQKEDLLYDIMNCQASSEFLNLFQSSLPGNLLYEILVFVERLSEGRLTPQYQSMQWQYSANSLHELIFGDNSRLSDRLLALIVHPEEEVQAQACKVILSLRLNREESQVGAAAPLAANISAYPLESTRISQANHASLSNQPFSPSEATSANASFDTSRNDTSHSFHPLQGSVDSFYPLQTGDHSFHPSEDHSSHIFQEPSDSFHPPAADYTEDSCA</sequence>
<dbReference type="GeneTree" id="ENSGT00390000003856"/>
<dbReference type="InterPro" id="IPR042834">
    <property type="entry name" value="Armc12"/>
</dbReference>
<proteinExistence type="predicted"/>
<name>A0A8D0E6V7_SALMN</name>
<evidence type="ECO:0000259" key="2">
    <source>
        <dbReference type="Pfam" id="PF04826"/>
    </source>
</evidence>
<dbReference type="GO" id="GO:0005634">
    <property type="term" value="C:nucleus"/>
    <property type="evidence" value="ECO:0007669"/>
    <property type="project" value="TreeGrafter"/>
</dbReference>
<dbReference type="AlphaFoldDB" id="A0A8D0E6V7"/>
<dbReference type="Pfam" id="PF04826">
    <property type="entry name" value="Arm_2"/>
    <property type="match status" value="1"/>
</dbReference>
<organism evidence="3 4">
    <name type="scientific">Salvator merianae</name>
    <name type="common">Argentine black and white tegu</name>
    <name type="synonym">Tupinambis merianae</name>
    <dbReference type="NCBI Taxonomy" id="96440"/>
    <lineage>
        <taxon>Eukaryota</taxon>
        <taxon>Metazoa</taxon>
        <taxon>Chordata</taxon>
        <taxon>Craniata</taxon>
        <taxon>Vertebrata</taxon>
        <taxon>Euteleostomi</taxon>
        <taxon>Lepidosauria</taxon>
        <taxon>Squamata</taxon>
        <taxon>Bifurcata</taxon>
        <taxon>Unidentata</taxon>
        <taxon>Episquamata</taxon>
        <taxon>Laterata</taxon>
        <taxon>Teiioidea</taxon>
        <taxon>Teiidae</taxon>
        <taxon>Salvator</taxon>
    </lineage>
</organism>
<reference evidence="3" key="1">
    <citation type="submission" date="2025-08" db="UniProtKB">
        <authorList>
            <consortium name="Ensembl"/>
        </authorList>
    </citation>
    <scope>IDENTIFICATION</scope>
</reference>
<dbReference type="OMA" id="WRFKIKI"/>
<dbReference type="PANTHER" id="PTHR47144">
    <property type="entry name" value="ARMADILLO REPEAT-CONTAINING PROTEIN 12"/>
    <property type="match status" value="1"/>
</dbReference>
<dbReference type="Proteomes" id="UP000694421">
    <property type="component" value="Unplaced"/>
</dbReference>
<accession>A0A8D0E6V7</accession>